<accession>A0AAD9N7B4</accession>
<dbReference type="AlphaFoldDB" id="A0AAD9N7B4"/>
<evidence type="ECO:0000313" key="2">
    <source>
        <dbReference type="Proteomes" id="UP001209878"/>
    </source>
</evidence>
<proteinExistence type="predicted"/>
<dbReference type="EMBL" id="JAODUO010001714">
    <property type="protein sequence ID" value="KAK2159490.1"/>
    <property type="molecule type" value="Genomic_DNA"/>
</dbReference>
<sequence length="73" mass="8163">MAAVRFKYNMQKRTRSHTSRSCGGRSCSGPSKQIRICSCGYGQCMTFPESAVRCTFPNGLRNGYRPCREVHPG</sequence>
<gene>
    <name evidence="1" type="ORF">NP493_1716g00002</name>
</gene>
<reference evidence="1" key="1">
    <citation type="journal article" date="2023" name="Mol. Biol. Evol.">
        <title>Third-Generation Sequencing Reveals the Adaptive Role of the Epigenome in Three Deep-Sea Polychaetes.</title>
        <authorList>
            <person name="Perez M."/>
            <person name="Aroh O."/>
            <person name="Sun Y."/>
            <person name="Lan Y."/>
            <person name="Juniper S.K."/>
            <person name="Young C.R."/>
            <person name="Angers B."/>
            <person name="Qian P.Y."/>
        </authorList>
    </citation>
    <scope>NUCLEOTIDE SEQUENCE</scope>
    <source>
        <strain evidence="1">R07B-5</strain>
    </source>
</reference>
<comment type="caution">
    <text evidence="1">The sequence shown here is derived from an EMBL/GenBank/DDBJ whole genome shotgun (WGS) entry which is preliminary data.</text>
</comment>
<protein>
    <submittedName>
        <fullName evidence="1">Uncharacterized protein</fullName>
    </submittedName>
</protein>
<organism evidence="1 2">
    <name type="scientific">Ridgeia piscesae</name>
    <name type="common">Tubeworm</name>
    <dbReference type="NCBI Taxonomy" id="27915"/>
    <lineage>
        <taxon>Eukaryota</taxon>
        <taxon>Metazoa</taxon>
        <taxon>Spiralia</taxon>
        <taxon>Lophotrochozoa</taxon>
        <taxon>Annelida</taxon>
        <taxon>Polychaeta</taxon>
        <taxon>Sedentaria</taxon>
        <taxon>Canalipalpata</taxon>
        <taxon>Sabellida</taxon>
        <taxon>Siboglinidae</taxon>
        <taxon>Ridgeia</taxon>
    </lineage>
</organism>
<keyword evidence="2" id="KW-1185">Reference proteome</keyword>
<dbReference type="Proteomes" id="UP001209878">
    <property type="component" value="Unassembled WGS sequence"/>
</dbReference>
<evidence type="ECO:0000313" key="1">
    <source>
        <dbReference type="EMBL" id="KAK2159490.1"/>
    </source>
</evidence>
<name>A0AAD9N7B4_RIDPI</name>